<dbReference type="GO" id="GO:0016891">
    <property type="term" value="F:RNA endonuclease activity producing 5'-phosphomonoesters, hydrolytic mechanism"/>
    <property type="evidence" value="ECO:0007669"/>
    <property type="project" value="TreeGrafter"/>
</dbReference>
<dbReference type="Gene3D" id="3.30.870.10">
    <property type="entry name" value="Endonuclease Chain A"/>
    <property type="match status" value="1"/>
</dbReference>
<dbReference type="SMART" id="SM00155">
    <property type="entry name" value="PLDc"/>
    <property type="match status" value="1"/>
</dbReference>
<evidence type="ECO:0000256" key="2">
    <source>
        <dbReference type="ARBA" id="ARBA00008664"/>
    </source>
</evidence>
<evidence type="ECO:0000256" key="5">
    <source>
        <dbReference type="ARBA" id="ARBA00022963"/>
    </source>
</evidence>
<feature type="domain" description="PLD phosphodiesterase" evidence="8">
    <location>
        <begin position="112"/>
        <end position="139"/>
    </location>
</feature>
<feature type="signal peptide" evidence="7">
    <location>
        <begin position="1"/>
        <end position="22"/>
    </location>
</feature>
<keyword evidence="9" id="KW-0540">Nuclease</keyword>
<evidence type="ECO:0000313" key="9">
    <source>
        <dbReference type="EMBL" id="SXE02417.1"/>
    </source>
</evidence>
<gene>
    <name evidence="9" type="primary">pld_1</name>
    <name evidence="9" type="ORF">SAMEA3538780_05014</name>
</gene>
<dbReference type="EC" id="3.1.4.4" evidence="3"/>
<evidence type="ECO:0000256" key="7">
    <source>
        <dbReference type="SAM" id="SignalP"/>
    </source>
</evidence>
<dbReference type="SUPFAM" id="SSF56024">
    <property type="entry name" value="Phospholipase D/nuclease"/>
    <property type="match status" value="1"/>
</dbReference>
<accession>A0A8B4U1V2</accession>
<keyword evidence="5" id="KW-0442">Lipid degradation</keyword>
<evidence type="ECO:0000256" key="1">
    <source>
        <dbReference type="ARBA" id="ARBA00000798"/>
    </source>
</evidence>
<evidence type="ECO:0000313" key="10">
    <source>
        <dbReference type="Proteomes" id="UP000257712"/>
    </source>
</evidence>
<dbReference type="PANTHER" id="PTHR43856:SF1">
    <property type="entry name" value="MITOCHONDRIAL CARDIOLIPIN HYDROLASE"/>
    <property type="match status" value="1"/>
</dbReference>
<evidence type="ECO:0000256" key="4">
    <source>
        <dbReference type="ARBA" id="ARBA00022801"/>
    </source>
</evidence>
<dbReference type="GO" id="GO:0006793">
    <property type="term" value="P:phosphorus metabolic process"/>
    <property type="evidence" value="ECO:0007669"/>
    <property type="project" value="UniProtKB-ARBA"/>
</dbReference>
<dbReference type="EMBL" id="UJZG01000027">
    <property type="protein sequence ID" value="SXE02417.1"/>
    <property type="molecule type" value="Genomic_DNA"/>
</dbReference>
<dbReference type="InterPro" id="IPR001736">
    <property type="entry name" value="PLipase_D/transphosphatidylase"/>
</dbReference>
<keyword evidence="6" id="KW-0443">Lipid metabolism</keyword>
<keyword evidence="4 9" id="KW-0378">Hydrolase</keyword>
<dbReference type="Pfam" id="PF13091">
    <property type="entry name" value="PLDc_2"/>
    <property type="match status" value="1"/>
</dbReference>
<dbReference type="GO" id="GO:0004630">
    <property type="term" value="F:phospholipase D activity"/>
    <property type="evidence" value="ECO:0007669"/>
    <property type="project" value="UniProtKB-EC"/>
</dbReference>
<dbReference type="Proteomes" id="UP000257712">
    <property type="component" value="Unassembled WGS sequence"/>
</dbReference>
<dbReference type="CDD" id="cd09170">
    <property type="entry name" value="PLDc_Nuc"/>
    <property type="match status" value="1"/>
</dbReference>
<comment type="caution">
    <text evidence="9">The sequence shown here is derived from an EMBL/GenBank/DDBJ whole genome shotgun (WGS) entry which is preliminary data.</text>
</comment>
<sequence length="178" mass="19590">MKRITLSGLLVVCLFFSGGSIAQPTVQAGFSPEGSALQLILNTIDTAKESIRLMGYSFTSPEVTRALITAKQRGVDVKVVVDWKANSEKGSAGAAAMNLLVNAGIPVRTVSKFRIMHDKVIITDERNVETGSFNYTRAAARSNSENALVIRDYPVLAEIYLQHWQSRWETGTNWVHAY</sequence>
<dbReference type="InterPro" id="IPR051406">
    <property type="entry name" value="PLD_domain"/>
</dbReference>
<dbReference type="InterPro" id="IPR025202">
    <property type="entry name" value="PLD-like_dom"/>
</dbReference>
<dbReference type="PANTHER" id="PTHR43856">
    <property type="entry name" value="CARDIOLIPIN HYDROLASE"/>
    <property type="match status" value="1"/>
</dbReference>
<dbReference type="RefSeq" id="WP_049077828.1">
    <property type="nucleotide sequence ID" value="NZ_UJZG01000027.1"/>
</dbReference>
<protein>
    <recommendedName>
        <fullName evidence="3">phospholipase D</fullName>
        <ecNumber evidence="3">3.1.4.4</ecNumber>
    </recommendedName>
</protein>
<organism evidence="9 10">
    <name type="scientific">Klebsiella quasivariicola</name>
    <dbReference type="NCBI Taxonomy" id="2026240"/>
    <lineage>
        <taxon>Bacteria</taxon>
        <taxon>Pseudomonadati</taxon>
        <taxon>Pseudomonadota</taxon>
        <taxon>Gammaproteobacteria</taxon>
        <taxon>Enterobacterales</taxon>
        <taxon>Enterobacteriaceae</taxon>
        <taxon>Klebsiella/Raoultella group</taxon>
        <taxon>Klebsiella</taxon>
        <taxon>Klebsiella pneumoniae complex</taxon>
    </lineage>
</organism>
<proteinExistence type="inferred from homology"/>
<feature type="chain" id="PRO_5032726866" description="phospholipase D" evidence="7">
    <location>
        <begin position="23"/>
        <end position="178"/>
    </location>
</feature>
<evidence type="ECO:0000256" key="3">
    <source>
        <dbReference type="ARBA" id="ARBA00012027"/>
    </source>
</evidence>
<evidence type="ECO:0000259" key="8">
    <source>
        <dbReference type="PROSITE" id="PS50035"/>
    </source>
</evidence>
<reference evidence="9 10" key="1">
    <citation type="submission" date="2018-08" db="EMBL/GenBank/DDBJ databases">
        <authorList>
            <consortium name="Pathogen Informatics"/>
        </authorList>
    </citation>
    <scope>NUCLEOTIDE SEQUENCE [LARGE SCALE GENOMIC DNA]</scope>
    <source>
        <strain evidence="9 10">EuSCAPE_IT371</strain>
    </source>
</reference>
<dbReference type="GO" id="GO:0016042">
    <property type="term" value="P:lipid catabolic process"/>
    <property type="evidence" value="ECO:0007669"/>
    <property type="project" value="UniProtKB-KW"/>
</dbReference>
<name>A0A8B4U1V2_9ENTR</name>
<dbReference type="AlphaFoldDB" id="A0A8B4U1V2"/>
<dbReference type="PROSITE" id="PS50035">
    <property type="entry name" value="PLD"/>
    <property type="match status" value="1"/>
</dbReference>
<comment type="similarity">
    <text evidence="2">Belongs to the phospholipase D family.</text>
</comment>
<keyword evidence="7" id="KW-0732">Signal</keyword>
<evidence type="ECO:0000256" key="6">
    <source>
        <dbReference type="ARBA" id="ARBA00023098"/>
    </source>
</evidence>
<comment type="catalytic activity">
    <reaction evidence="1">
        <text>a 1,2-diacyl-sn-glycero-3-phosphocholine + H2O = a 1,2-diacyl-sn-glycero-3-phosphate + choline + H(+)</text>
        <dbReference type="Rhea" id="RHEA:14445"/>
        <dbReference type="ChEBI" id="CHEBI:15354"/>
        <dbReference type="ChEBI" id="CHEBI:15377"/>
        <dbReference type="ChEBI" id="CHEBI:15378"/>
        <dbReference type="ChEBI" id="CHEBI:57643"/>
        <dbReference type="ChEBI" id="CHEBI:58608"/>
        <dbReference type="EC" id="3.1.4.4"/>
    </reaction>
</comment>
<keyword evidence="9" id="KW-0255">Endonuclease</keyword>